<accession>A0A7X1KDS9</accession>
<dbReference type="EMBL" id="JACLAU010000067">
    <property type="protein sequence ID" value="MBC2653661.1"/>
    <property type="molecule type" value="Genomic_DNA"/>
</dbReference>
<dbReference type="Gene3D" id="3.40.50.300">
    <property type="entry name" value="P-loop containing nucleotide triphosphate hydrolases"/>
    <property type="match status" value="1"/>
</dbReference>
<dbReference type="InterPro" id="IPR003593">
    <property type="entry name" value="AAA+_ATPase"/>
</dbReference>
<feature type="region of interest" description="Disordered" evidence="1">
    <location>
        <begin position="1"/>
        <end position="43"/>
    </location>
</feature>
<keyword evidence="4" id="KW-1185">Reference proteome</keyword>
<keyword evidence="3" id="KW-0547">Nucleotide-binding</keyword>
<dbReference type="PANTHER" id="PTHR34301">
    <property type="entry name" value="DNA-BINDING PROTEIN-RELATED"/>
    <property type="match status" value="1"/>
</dbReference>
<organism evidence="3 4">
    <name type="scientific">Novosphingobium aerophilum</name>
    <dbReference type="NCBI Taxonomy" id="2839843"/>
    <lineage>
        <taxon>Bacteria</taxon>
        <taxon>Pseudomonadati</taxon>
        <taxon>Pseudomonadota</taxon>
        <taxon>Alphaproteobacteria</taxon>
        <taxon>Sphingomonadales</taxon>
        <taxon>Sphingomonadaceae</taxon>
        <taxon>Novosphingobium</taxon>
    </lineage>
</organism>
<dbReference type="InterPro" id="IPR027417">
    <property type="entry name" value="P-loop_NTPase"/>
</dbReference>
<dbReference type="SUPFAM" id="SSF52540">
    <property type="entry name" value="P-loop containing nucleoside triphosphate hydrolases"/>
    <property type="match status" value="1"/>
</dbReference>
<evidence type="ECO:0000256" key="1">
    <source>
        <dbReference type="SAM" id="MobiDB-lite"/>
    </source>
</evidence>
<dbReference type="RefSeq" id="WP_185685033.1">
    <property type="nucleotide sequence ID" value="NZ_JACLAU010000067.1"/>
</dbReference>
<dbReference type="Proteomes" id="UP000520156">
    <property type="component" value="Unassembled WGS sequence"/>
</dbReference>
<reference evidence="3 4" key="1">
    <citation type="submission" date="2020-08" db="EMBL/GenBank/DDBJ databases">
        <title>The genome sequence of Novosphingobium flavum 4Y4.</title>
        <authorList>
            <person name="Liu Y."/>
        </authorList>
    </citation>
    <scope>NUCLEOTIDE SEQUENCE [LARGE SCALE GENOMIC DNA]</scope>
    <source>
        <strain evidence="3 4">4Y4</strain>
    </source>
</reference>
<dbReference type="AlphaFoldDB" id="A0A7X1KDS9"/>
<dbReference type="GO" id="GO:0005524">
    <property type="term" value="F:ATP binding"/>
    <property type="evidence" value="ECO:0007669"/>
    <property type="project" value="UniProtKB-KW"/>
</dbReference>
<proteinExistence type="predicted"/>
<evidence type="ECO:0000313" key="4">
    <source>
        <dbReference type="Proteomes" id="UP000520156"/>
    </source>
</evidence>
<dbReference type="PRINTS" id="PR00364">
    <property type="entry name" value="DISEASERSIST"/>
</dbReference>
<keyword evidence="3" id="KW-0067">ATP-binding</keyword>
<dbReference type="Pfam" id="PF13401">
    <property type="entry name" value="AAA_22"/>
    <property type="match status" value="1"/>
</dbReference>
<dbReference type="GO" id="GO:0016887">
    <property type="term" value="F:ATP hydrolysis activity"/>
    <property type="evidence" value="ECO:0007669"/>
    <property type="project" value="InterPro"/>
</dbReference>
<name>A0A7X1KDS9_9SPHN</name>
<gene>
    <name evidence="3" type="ORF">H7F49_18435</name>
</gene>
<dbReference type="InterPro" id="IPR049945">
    <property type="entry name" value="AAA_22"/>
</dbReference>
<sequence length="447" mass="49420">MFGKSTPSEPDDSPVDMLEALDAKGPATVKGDDLPHFQGDASDLVRPGEPGKFARIRTRLRTACTPSRPIKNPAMLAGRRDILRTLVRSIEDQQFHVVVYGERGIGKTSLMHILAQIATEAHYLVRYASCSEDASTSEFFRAIFADIPLLYHKDYLPTSEQVEEGFSFADLLPESTLSVPVISDAFSKLNGTRLLIILDEFDRANQHEFRRGIAELVKNLSDRSIGVQLVIAGVASNLTQLIEYIPSIRRNIRGLEVPNMSDEEVADMIQRVEGASGLTYHQEALQLICEAAFGLPYLASLLGQHAGLTALDRAASEVEWEDVCKAIDIAAAEMRYRISAKAIYQMHKVRSVGDRDSVLAAACAALRHGGRLVPEHLGGPVEGAEKLIRFRQSYGLIEPVEGDPVGAYVFEEEGFPVLLWLQFCQMMLAGRSEKSISLRRMIPIRLD</sequence>
<comment type="caution">
    <text evidence="3">The sequence shown here is derived from an EMBL/GenBank/DDBJ whole genome shotgun (WGS) entry which is preliminary data.</text>
</comment>
<protein>
    <submittedName>
        <fullName evidence="3">ATP-binding protein</fullName>
    </submittedName>
</protein>
<dbReference type="PANTHER" id="PTHR34301:SF8">
    <property type="entry name" value="ATPASE DOMAIN-CONTAINING PROTEIN"/>
    <property type="match status" value="1"/>
</dbReference>
<feature type="domain" description="AAA+ ATPase" evidence="2">
    <location>
        <begin position="93"/>
        <end position="259"/>
    </location>
</feature>
<evidence type="ECO:0000313" key="3">
    <source>
        <dbReference type="EMBL" id="MBC2653661.1"/>
    </source>
</evidence>
<evidence type="ECO:0000259" key="2">
    <source>
        <dbReference type="SMART" id="SM00382"/>
    </source>
</evidence>
<dbReference type="SMART" id="SM00382">
    <property type="entry name" value="AAA"/>
    <property type="match status" value="1"/>
</dbReference>